<dbReference type="GO" id="GO:0042910">
    <property type="term" value="F:xenobiotic transmembrane transporter activity"/>
    <property type="evidence" value="ECO:0007669"/>
    <property type="project" value="TreeGrafter"/>
</dbReference>
<feature type="transmembrane region" description="Helical" evidence="8">
    <location>
        <begin position="982"/>
        <end position="1004"/>
    </location>
</feature>
<dbReference type="RefSeq" id="WP_013764862.1">
    <property type="nucleotide sequence ID" value="NC_015510.1"/>
</dbReference>
<dbReference type="PRINTS" id="PR00702">
    <property type="entry name" value="ACRIFLAVINRP"/>
</dbReference>
<feature type="transmembrane region" description="Helical" evidence="8">
    <location>
        <begin position="1048"/>
        <end position="1069"/>
    </location>
</feature>
<accession>F4KWG3</accession>
<dbReference type="SUPFAM" id="SSF82693">
    <property type="entry name" value="Multidrug efflux transporter AcrB pore domain, PN1, PN2, PC1 and PC2 subdomains"/>
    <property type="match status" value="3"/>
</dbReference>
<dbReference type="Gene3D" id="1.20.1640.10">
    <property type="entry name" value="Multidrug efflux transporter AcrB transmembrane domain"/>
    <property type="match status" value="2"/>
</dbReference>
<dbReference type="Gene3D" id="3.30.2090.10">
    <property type="entry name" value="Multidrug efflux transporter AcrB TolC docking domain, DN and DC subdomains"/>
    <property type="match status" value="2"/>
</dbReference>
<dbReference type="eggNOG" id="COG3696">
    <property type="taxonomic scope" value="Bacteria"/>
</dbReference>
<comment type="subcellular location">
    <subcellularLocation>
        <location evidence="1">Cell membrane</location>
        <topology evidence="1">Multi-pass membrane protein</topology>
    </subcellularLocation>
</comment>
<feature type="transmembrane region" description="Helical" evidence="8">
    <location>
        <begin position="393"/>
        <end position="416"/>
    </location>
</feature>
<proteinExistence type="inferred from homology"/>
<feature type="transmembrane region" description="Helical" evidence="8">
    <location>
        <begin position="367"/>
        <end position="387"/>
    </location>
</feature>
<feature type="transmembrane region" description="Helical" evidence="8">
    <location>
        <begin position="12"/>
        <end position="31"/>
    </location>
</feature>
<reference key="2">
    <citation type="submission" date="2011-04" db="EMBL/GenBank/DDBJ databases">
        <title>Complete sequence of chromosome of Haliscomenobacter hydrossis DSM 1100.</title>
        <authorList>
            <consortium name="US DOE Joint Genome Institute (JGI-PGF)"/>
            <person name="Lucas S."/>
            <person name="Han J."/>
            <person name="Lapidus A."/>
            <person name="Bruce D."/>
            <person name="Goodwin L."/>
            <person name="Pitluck S."/>
            <person name="Peters L."/>
            <person name="Kyrpides N."/>
            <person name="Mavromatis K."/>
            <person name="Ivanova N."/>
            <person name="Ovchinnikova G."/>
            <person name="Pagani I."/>
            <person name="Daligault H."/>
            <person name="Detter J.C."/>
            <person name="Han C."/>
            <person name="Land M."/>
            <person name="Hauser L."/>
            <person name="Markowitz V."/>
            <person name="Cheng J.-F."/>
            <person name="Hugenholtz P."/>
            <person name="Woyke T."/>
            <person name="Wu D."/>
            <person name="Verbarg S."/>
            <person name="Frueling A."/>
            <person name="Brambilla E."/>
            <person name="Klenk H.-P."/>
            <person name="Eisen J.A."/>
        </authorList>
    </citation>
    <scope>NUCLEOTIDE SEQUENCE</scope>
    <source>
        <strain>DSM 1100</strain>
    </source>
</reference>
<dbReference type="Gene3D" id="3.30.70.1430">
    <property type="entry name" value="Multidrug efflux transporter AcrB pore domain"/>
    <property type="match status" value="2"/>
</dbReference>
<evidence type="ECO:0000313" key="10">
    <source>
        <dbReference type="Proteomes" id="UP000008461"/>
    </source>
</evidence>
<dbReference type="STRING" id="760192.Halhy_2439"/>
<dbReference type="InterPro" id="IPR001036">
    <property type="entry name" value="Acrflvin-R"/>
</dbReference>
<feature type="transmembrane region" description="Helical" evidence="8">
    <location>
        <begin position="550"/>
        <end position="566"/>
    </location>
</feature>
<dbReference type="HOGENOM" id="CLU_002755_1_2_10"/>
<dbReference type="KEGG" id="hhy:Halhy_2439"/>
<comment type="similarity">
    <text evidence="2">Belongs to the resistance-nodulation-cell division (RND) (TC 2.A.6) family.</text>
</comment>
<dbReference type="GO" id="GO:0015562">
    <property type="term" value="F:efflux transmembrane transporter activity"/>
    <property type="evidence" value="ECO:0007669"/>
    <property type="project" value="InterPro"/>
</dbReference>
<feature type="transmembrane region" description="Helical" evidence="8">
    <location>
        <begin position="938"/>
        <end position="962"/>
    </location>
</feature>
<dbReference type="SUPFAM" id="SSF82866">
    <property type="entry name" value="Multidrug efflux transporter AcrB transmembrane domain"/>
    <property type="match status" value="2"/>
</dbReference>
<keyword evidence="7 8" id="KW-0472">Membrane</keyword>
<dbReference type="PANTHER" id="PTHR32063">
    <property type="match status" value="1"/>
</dbReference>
<dbReference type="PANTHER" id="PTHR32063:SF24">
    <property type="entry name" value="CATION EFFLUX SYSTEM (ACRB_ACRD_ACRF FAMILY)"/>
    <property type="match status" value="1"/>
</dbReference>
<feature type="transmembrane region" description="Helical" evidence="8">
    <location>
        <begin position="911"/>
        <end position="931"/>
    </location>
</feature>
<dbReference type="OrthoDB" id="9758757at2"/>
<dbReference type="Gene3D" id="3.30.70.1440">
    <property type="entry name" value="Multidrug efflux transporter AcrB pore domain"/>
    <property type="match status" value="1"/>
</dbReference>
<organism evidence="9 10">
    <name type="scientific">Haliscomenobacter hydrossis (strain ATCC 27775 / DSM 1100 / LMG 10767 / O)</name>
    <dbReference type="NCBI Taxonomy" id="760192"/>
    <lineage>
        <taxon>Bacteria</taxon>
        <taxon>Pseudomonadati</taxon>
        <taxon>Bacteroidota</taxon>
        <taxon>Saprospiria</taxon>
        <taxon>Saprospirales</taxon>
        <taxon>Haliscomenobacteraceae</taxon>
        <taxon>Haliscomenobacter</taxon>
    </lineage>
</organism>
<dbReference type="NCBIfam" id="TIGR00914">
    <property type="entry name" value="2A0601"/>
    <property type="match status" value="1"/>
</dbReference>
<dbReference type="GO" id="GO:0008324">
    <property type="term" value="F:monoatomic cation transmembrane transporter activity"/>
    <property type="evidence" value="ECO:0007669"/>
    <property type="project" value="InterPro"/>
</dbReference>
<evidence type="ECO:0000313" key="9">
    <source>
        <dbReference type="EMBL" id="AEE50313.1"/>
    </source>
</evidence>
<dbReference type="InterPro" id="IPR004763">
    <property type="entry name" value="CusA-like"/>
</dbReference>
<evidence type="ECO:0000256" key="3">
    <source>
        <dbReference type="ARBA" id="ARBA00022448"/>
    </source>
</evidence>
<reference evidence="9 10" key="1">
    <citation type="journal article" date="2011" name="Stand. Genomic Sci.">
        <title>Complete genome sequence of Haliscomenobacter hydrossis type strain (O).</title>
        <authorList>
            <consortium name="US DOE Joint Genome Institute (JGI-PGF)"/>
            <person name="Daligault H."/>
            <person name="Lapidus A."/>
            <person name="Zeytun A."/>
            <person name="Nolan M."/>
            <person name="Lucas S."/>
            <person name="Del Rio T.G."/>
            <person name="Tice H."/>
            <person name="Cheng J.F."/>
            <person name="Tapia R."/>
            <person name="Han C."/>
            <person name="Goodwin L."/>
            <person name="Pitluck S."/>
            <person name="Liolios K."/>
            <person name="Pagani I."/>
            <person name="Ivanova N."/>
            <person name="Huntemann M."/>
            <person name="Mavromatis K."/>
            <person name="Mikhailova N."/>
            <person name="Pati A."/>
            <person name="Chen A."/>
            <person name="Palaniappan K."/>
            <person name="Land M."/>
            <person name="Hauser L."/>
            <person name="Brambilla E.M."/>
            <person name="Rohde M."/>
            <person name="Verbarg S."/>
            <person name="Goker M."/>
            <person name="Bristow J."/>
            <person name="Eisen J.A."/>
            <person name="Markowitz V."/>
            <person name="Hugenholtz P."/>
            <person name="Kyrpides N.C."/>
            <person name="Klenk H.P."/>
            <person name="Woyke T."/>
        </authorList>
    </citation>
    <scope>NUCLEOTIDE SEQUENCE [LARGE SCALE GENOMIC DNA]</scope>
    <source>
        <strain evidence="10">ATCC 27775 / DSM 1100 / LMG 10767 / O</strain>
    </source>
</reference>
<feature type="transmembrane region" description="Helical" evidence="8">
    <location>
        <begin position="1016"/>
        <end position="1042"/>
    </location>
</feature>
<evidence type="ECO:0000256" key="2">
    <source>
        <dbReference type="ARBA" id="ARBA00010942"/>
    </source>
</evidence>
<feature type="transmembrane region" description="Helical" evidence="8">
    <location>
        <begin position="491"/>
        <end position="512"/>
    </location>
</feature>
<feature type="transmembrane region" description="Helical" evidence="8">
    <location>
        <begin position="344"/>
        <end position="360"/>
    </location>
</feature>
<dbReference type="Pfam" id="PF00873">
    <property type="entry name" value="ACR_tran"/>
    <property type="match status" value="1"/>
</dbReference>
<evidence type="ECO:0000256" key="1">
    <source>
        <dbReference type="ARBA" id="ARBA00004651"/>
    </source>
</evidence>
<dbReference type="Proteomes" id="UP000008461">
    <property type="component" value="Chromosome"/>
</dbReference>
<dbReference type="InterPro" id="IPR027463">
    <property type="entry name" value="AcrB_DN_DC_subdom"/>
</dbReference>
<keyword evidence="10" id="KW-1185">Reference proteome</keyword>
<sequence>MLTQIIHFSIHNKFMVGLGTLAMVIAGIYSFTRLPIDAIPDITNNQVQVLTVCPTLATQEVEQFVTAPIESAVKSIPGVLELRSISRFGLSVITVVFKEDINIYLARQMVNEKLKMAEQNIPPGFGIPELAPISTGLGEILHYRIEPKPGYENKFSAADLREIQDWIVKKQLTGVQGVVEINSFGGDLKQYEVAVRPERLRSVQIGLPEILTALEGANENTGGAYVEKHSSVYFIRAQGLVKSLDDIGQIVIKNVNGLPVRIADVAEVRFGKALRYGAVSHNGEGEIVLGIVMMLKGENAAKVIQRVKARLEEVKKGLPEGITISTFLDREKLVNRTIATVEKNLIEGALIVIFVLVLLVGNFRAGLIIASVIPLSMLFAISMMQLFGVSANLMSLGAMDFGLIVDGAVIIVEATLHYLHVRFLARPEVAVEPGQTVHLSKDQMNESVLEAASRIMRSSIFGVVIILIVYLPILSLVGIEGKMFKPMAQTVSFALVGALLLSLTYVPAVSALTLSRKLHHHHNLADRIILAIQRMYIPVLMWALRWRKTVIGLSLGLLVLSLLLFSRMGGEFIPTLDEGDMMMHGFLRPGTSLDQTLESHRLAQNIILKNFPDEVEQVISKIGSAEIPTDPMAIETADNIILLKPIEEWTKAETKDELVSKIEEKVHEIPGMAFEFTQPIKMRFDEMMTGVRSDIAVKIFGENMDSLAHAGHRVEQLLKDIPGLADLKVEQVEGLPQIVVNYHYDKIARYGLHIRDVNATLRAAFAGTSAGVVYEEARRFDLVLRLDDQNRSDLEDVRQLPITTPNGELIPLNEVADVDYRLGAAQISRDNAQRRIVVGANVRGRDVESAFMDVQAKLDAKLKLPAGYFTTYGGQFENLQAATARLSIAVPVALALIFLLLFFTFNSIKESLLIFTAIPMSAIGGVFALLIRDMPFSISAGVGFIALFGVAVLNGIVLITYFNQLEKEGVESIPERIRSGAIARLRPVLMTAAVASLGFLPMAISHGAGAEVQRPLATVVIGGLITSTLLTLIVLPVLYALFFERERFVKVPTSVGILLIPLLLAGASLQGQNALRENEAITLALKNHPAVRSASIQVQQQQVLQGTAKMYDPANLFHNVTADPDLGILGTTTFGISQSFPSRKATRATTSFYQQKQSQASAVLAHTQQDLIRQVREIYQHLGYLDAKTRLYRSLDSVYTRFSSIAEQRYKAGDAALAEKLAAQDKAAQVRLILETIDHELNFDQVVLGQLLGLPQAVSAIAEPLRKQIFSLADTALIVQAPSAKAGLAQVSVAKSQQQIEQSRFAPSFSTGVYGQILGNGLVYPGWQLGLNLPLVNKARHKAVESAGLYVQIAEANYQDVLLQQRSKMAHLLHEQEKYNTLIEYFQAQGQALSNELLRNASLNYQEGEIDYTTLSQQVEQAIGIQLNYLENLYGLSLTVVELKFIAGQ</sequence>
<keyword evidence="6 8" id="KW-1133">Transmembrane helix</keyword>
<protein>
    <submittedName>
        <fullName evidence="9">Heavy metal efflux pump, CzcA family</fullName>
    </submittedName>
</protein>
<keyword evidence="4" id="KW-1003">Cell membrane</keyword>
<keyword evidence="5 8" id="KW-0812">Transmembrane</keyword>
<dbReference type="GO" id="GO:0005886">
    <property type="term" value="C:plasma membrane"/>
    <property type="evidence" value="ECO:0007669"/>
    <property type="project" value="UniProtKB-SubCell"/>
</dbReference>
<dbReference type="SUPFAM" id="SSF82714">
    <property type="entry name" value="Multidrug efflux transporter AcrB TolC docking domain, DN and DC subdomains"/>
    <property type="match status" value="2"/>
</dbReference>
<evidence type="ECO:0000256" key="8">
    <source>
        <dbReference type="SAM" id="Phobius"/>
    </source>
</evidence>
<dbReference type="SUPFAM" id="SSF56954">
    <property type="entry name" value="Outer membrane efflux proteins (OEP)"/>
    <property type="match status" value="1"/>
</dbReference>
<name>F4KWG3_HALH1</name>
<evidence type="ECO:0000256" key="4">
    <source>
        <dbReference type="ARBA" id="ARBA00022475"/>
    </source>
</evidence>
<evidence type="ECO:0000256" key="5">
    <source>
        <dbReference type="ARBA" id="ARBA00022692"/>
    </source>
</evidence>
<dbReference type="Gene3D" id="3.30.70.1320">
    <property type="entry name" value="Multidrug efflux transporter AcrB pore domain like"/>
    <property type="match status" value="1"/>
</dbReference>
<dbReference type="EMBL" id="CP002691">
    <property type="protein sequence ID" value="AEE50313.1"/>
    <property type="molecule type" value="Genomic_DNA"/>
</dbReference>
<dbReference type="eggNOG" id="COG1538">
    <property type="taxonomic scope" value="Bacteria"/>
</dbReference>
<dbReference type="Gene3D" id="1.20.1600.10">
    <property type="entry name" value="Outer membrane efflux proteins (OEP)"/>
    <property type="match status" value="1"/>
</dbReference>
<feature type="transmembrane region" description="Helical" evidence="8">
    <location>
        <begin position="460"/>
        <end position="479"/>
    </location>
</feature>
<keyword evidence="3" id="KW-0813">Transport</keyword>
<evidence type="ECO:0000256" key="7">
    <source>
        <dbReference type="ARBA" id="ARBA00023136"/>
    </source>
</evidence>
<evidence type="ECO:0000256" key="6">
    <source>
        <dbReference type="ARBA" id="ARBA00022989"/>
    </source>
</evidence>
<gene>
    <name evidence="9" type="ordered locus">Halhy_2439</name>
</gene>
<feature type="transmembrane region" description="Helical" evidence="8">
    <location>
        <begin position="886"/>
        <end position="905"/>
    </location>
</feature>